<proteinExistence type="predicted"/>
<dbReference type="Proteomes" id="UP001500724">
    <property type="component" value="Unassembled WGS sequence"/>
</dbReference>
<keyword evidence="3" id="KW-0560">Oxidoreductase</keyword>
<dbReference type="PANTHER" id="PTHR42659">
    <property type="entry name" value="XANTHINE DEHYDROGENASE SUBUNIT C-RELATED"/>
    <property type="match status" value="1"/>
</dbReference>
<dbReference type="InterPro" id="IPR016169">
    <property type="entry name" value="FAD-bd_PCMH_sub2"/>
</dbReference>
<dbReference type="SUPFAM" id="SSF56176">
    <property type="entry name" value="FAD-binding/transporter-associated domain-like"/>
    <property type="match status" value="1"/>
</dbReference>
<dbReference type="Pfam" id="PF00941">
    <property type="entry name" value="FAD_binding_5"/>
    <property type="match status" value="1"/>
</dbReference>
<dbReference type="InterPro" id="IPR051312">
    <property type="entry name" value="Diverse_Substr_Oxidored"/>
</dbReference>
<dbReference type="EMBL" id="BAAAGU010000064">
    <property type="protein sequence ID" value="GAA0665102.1"/>
    <property type="molecule type" value="Genomic_DNA"/>
</dbReference>
<dbReference type="Pfam" id="PF03450">
    <property type="entry name" value="CO_deh_flav_C"/>
    <property type="match status" value="1"/>
</dbReference>
<dbReference type="Gene3D" id="3.30.390.50">
    <property type="entry name" value="CO dehydrogenase flavoprotein, C-terminal domain"/>
    <property type="match status" value="1"/>
</dbReference>
<accession>A0ABP3T561</accession>
<sequence>MVSTTTKGCEVLPATSVDEAVRALADLGDRGAALAAGTWVMRSSLRGEDLRPRYVSLNGIAELRVIESGEEVSLGALTTHTDLASRELPAALAGLVGAAGQSAFPQVRNVATLGGNIGATGFAEADLVPALLALDARLETASLRGRATVSLGEYLLERAQRPADEIVVRALVAAPATRRSAFARLTVRGGGEYAIANVCVCVDLDPDGVVTAARVAIGSVEPVARLSHAAADALVGNRPSAAAGEEAGRLAAADCTPRDGLDAPGWYRREVLPSLVHRACAELAV</sequence>
<reference evidence="6" key="1">
    <citation type="journal article" date="2019" name="Int. J. Syst. Evol. Microbiol.">
        <title>The Global Catalogue of Microorganisms (GCM) 10K type strain sequencing project: providing services to taxonomists for standard genome sequencing and annotation.</title>
        <authorList>
            <consortium name="The Broad Institute Genomics Platform"/>
            <consortium name="The Broad Institute Genome Sequencing Center for Infectious Disease"/>
            <person name="Wu L."/>
            <person name="Ma J."/>
        </authorList>
    </citation>
    <scope>NUCLEOTIDE SEQUENCE [LARGE SCALE GENOMIC DNA]</scope>
    <source>
        <strain evidence="6">JCM 10367</strain>
    </source>
</reference>
<evidence type="ECO:0000313" key="5">
    <source>
        <dbReference type="EMBL" id="GAA0665102.1"/>
    </source>
</evidence>
<comment type="caution">
    <text evidence="5">The sequence shown here is derived from an EMBL/GenBank/DDBJ whole genome shotgun (WGS) entry which is preliminary data.</text>
</comment>
<feature type="domain" description="FAD-binding PCMH-type" evidence="4">
    <location>
        <begin position="4"/>
        <end position="220"/>
    </location>
</feature>
<evidence type="ECO:0000313" key="6">
    <source>
        <dbReference type="Proteomes" id="UP001500724"/>
    </source>
</evidence>
<dbReference type="PANTHER" id="PTHR42659:SF2">
    <property type="entry name" value="XANTHINE DEHYDROGENASE SUBUNIT C-RELATED"/>
    <property type="match status" value="1"/>
</dbReference>
<dbReference type="SMART" id="SM01092">
    <property type="entry name" value="CO_deh_flav_C"/>
    <property type="match status" value="1"/>
</dbReference>
<dbReference type="InterPro" id="IPR005107">
    <property type="entry name" value="CO_DH_flav_C"/>
</dbReference>
<dbReference type="Gene3D" id="3.30.465.10">
    <property type="match status" value="1"/>
</dbReference>
<keyword evidence="1" id="KW-0285">Flavoprotein</keyword>
<dbReference type="InterPro" id="IPR002346">
    <property type="entry name" value="Mopterin_DH_FAD-bd"/>
</dbReference>
<evidence type="ECO:0000256" key="2">
    <source>
        <dbReference type="ARBA" id="ARBA00022827"/>
    </source>
</evidence>
<evidence type="ECO:0000256" key="1">
    <source>
        <dbReference type="ARBA" id="ARBA00022630"/>
    </source>
</evidence>
<dbReference type="InterPro" id="IPR036683">
    <property type="entry name" value="CO_DH_flav_C_dom_sf"/>
</dbReference>
<keyword evidence="2" id="KW-0274">FAD</keyword>
<organism evidence="5 6">
    <name type="scientific">Streptomyces thermocarboxydovorans</name>
    <dbReference type="NCBI Taxonomy" id="59298"/>
    <lineage>
        <taxon>Bacteria</taxon>
        <taxon>Bacillati</taxon>
        <taxon>Actinomycetota</taxon>
        <taxon>Actinomycetes</taxon>
        <taxon>Kitasatosporales</taxon>
        <taxon>Streptomycetaceae</taxon>
        <taxon>Streptomyces</taxon>
    </lineage>
</organism>
<evidence type="ECO:0000259" key="4">
    <source>
        <dbReference type="PROSITE" id="PS51387"/>
    </source>
</evidence>
<dbReference type="PROSITE" id="PS51387">
    <property type="entry name" value="FAD_PCMH"/>
    <property type="match status" value="1"/>
</dbReference>
<dbReference type="InterPro" id="IPR016166">
    <property type="entry name" value="FAD-bd_PCMH"/>
</dbReference>
<keyword evidence="6" id="KW-1185">Reference proteome</keyword>
<dbReference type="SUPFAM" id="SSF55447">
    <property type="entry name" value="CO dehydrogenase flavoprotein C-terminal domain-like"/>
    <property type="match status" value="1"/>
</dbReference>
<dbReference type="InterPro" id="IPR036318">
    <property type="entry name" value="FAD-bd_PCMH-like_sf"/>
</dbReference>
<name>A0ABP3T561_9ACTN</name>
<gene>
    <name evidence="5" type="ORF">GCM10009535_51040</name>
</gene>
<protein>
    <submittedName>
        <fullName evidence="5">FAD binding domain-containing protein</fullName>
    </submittedName>
</protein>
<evidence type="ECO:0000256" key="3">
    <source>
        <dbReference type="ARBA" id="ARBA00023002"/>
    </source>
</evidence>